<accession>A0ACB8EP75</accession>
<sequence>MVHSNSILYLLFPSILSDPLWGLLRGQPVGDLAAVRLCHALFISGALPVHHNRERQAPALISYLRLELPPPEWLTMITEIHNPPTSLRPAPWPSRVQPSSLHEKQGHCKGRG</sequence>
<dbReference type="Proteomes" id="UP000827872">
    <property type="component" value="Linkage Group LG03"/>
</dbReference>
<evidence type="ECO:0000313" key="2">
    <source>
        <dbReference type="Proteomes" id="UP000827872"/>
    </source>
</evidence>
<gene>
    <name evidence="1" type="ORF">K3G42_033260</name>
</gene>
<proteinExistence type="predicted"/>
<name>A0ACB8EP75_9SAUR</name>
<reference evidence="1" key="1">
    <citation type="submission" date="2021-08" db="EMBL/GenBank/DDBJ databases">
        <title>The first chromosome-level gecko genome reveals the dynamic sex chromosomes of Neotropical dwarf geckos (Sphaerodactylidae: Sphaerodactylus).</title>
        <authorList>
            <person name="Pinto B.J."/>
            <person name="Keating S.E."/>
            <person name="Gamble T."/>
        </authorList>
    </citation>
    <scope>NUCLEOTIDE SEQUENCE</scope>
    <source>
        <strain evidence="1">TG3544</strain>
    </source>
</reference>
<organism evidence="1 2">
    <name type="scientific">Sphaerodactylus townsendi</name>
    <dbReference type="NCBI Taxonomy" id="933632"/>
    <lineage>
        <taxon>Eukaryota</taxon>
        <taxon>Metazoa</taxon>
        <taxon>Chordata</taxon>
        <taxon>Craniata</taxon>
        <taxon>Vertebrata</taxon>
        <taxon>Euteleostomi</taxon>
        <taxon>Lepidosauria</taxon>
        <taxon>Squamata</taxon>
        <taxon>Bifurcata</taxon>
        <taxon>Gekkota</taxon>
        <taxon>Sphaerodactylidae</taxon>
        <taxon>Sphaerodactylus</taxon>
    </lineage>
</organism>
<evidence type="ECO:0000313" key="1">
    <source>
        <dbReference type="EMBL" id="KAH7994127.1"/>
    </source>
</evidence>
<protein>
    <submittedName>
        <fullName evidence="1">Uncharacterized protein</fullName>
    </submittedName>
</protein>
<keyword evidence="2" id="KW-1185">Reference proteome</keyword>
<comment type="caution">
    <text evidence="1">The sequence shown here is derived from an EMBL/GenBank/DDBJ whole genome shotgun (WGS) entry which is preliminary data.</text>
</comment>
<dbReference type="EMBL" id="CM037616">
    <property type="protein sequence ID" value="KAH7994127.1"/>
    <property type="molecule type" value="Genomic_DNA"/>
</dbReference>